<dbReference type="AlphaFoldDB" id="A0A6G1KUG7"/>
<organism evidence="1 2">
    <name type="scientific">Teratosphaeria nubilosa</name>
    <dbReference type="NCBI Taxonomy" id="161662"/>
    <lineage>
        <taxon>Eukaryota</taxon>
        <taxon>Fungi</taxon>
        <taxon>Dikarya</taxon>
        <taxon>Ascomycota</taxon>
        <taxon>Pezizomycotina</taxon>
        <taxon>Dothideomycetes</taxon>
        <taxon>Dothideomycetidae</taxon>
        <taxon>Mycosphaerellales</taxon>
        <taxon>Teratosphaeriaceae</taxon>
        <taxon>Teratosphaeria</taxon>
    </lineage>
</organism>
<accession>A0A6G1KUG7</accession>
<sequence>MHLTMEDSINAFELSHRPLNRLEDIVVKALRHCVVASQHIRCYRGERAGLLALCLEFDLLDRLVGHQRPHHPGGRQAKFKGLQLSRARRARAIFASELRRQTRRRQKAWRTGTHPQQLAEAAIDAYYQHTAPRADKMFLLSNAERHKEPREAIKMYEKAQRHYKKEFPHLWAKGSTTEPSQELLKSFRNAKKALEKAMREYNMFRSSETLEYHFFHSILRETLANGKAHSVILSYKGDVLLRALNQARDDWLTARNELFMIGQGPITESDVFKGQSAVDMAGLDLEFEHIEGHLEDHMHGSASRWVLRQQVAAMGTEEVRRVVDGFLDGIPPDATSEVSEIVPEMDSWGRKVDSVKLGESCAGGLRTPSKYISKMLKRHQEACEKLRKEVERVRREG</sequence>
<evidence type="ECO:0000313" key="2">
    <source>
        <dbReference type="Proteomes" id="UP000799436"/>
    </source>
</evidence>
<name>A0A6G1KUG7_9PEZI</name>
<dbReference type="Proteomes" id="UP000799436">
    <property type="component" value="Unassembled WGS sequence"/>
</dbReference>
<reference evidence="1" key="1">
    <citation type="journal article" date="2020" name="Stud. Mycol.">
        <title>101 Dothideomycetes genomes: a test case for predicting lifestyles and emergence of pathogens.</title>
        <authorList>
            <person name="Haridas S."/>
            <person name="Albert R."/>
            <person name="Binder M."/>
            <person name="Bloem J."/>
            <person name="Labutti K."/>
            <person name="Salamov A."/>
            <person name="Andreopoulos B."/>
            <person name="Baker S."/>
            <person name="Barry K."/>
            <person name="Bills G."/>
            <person name="Bluhm B."/>
            <person name="Cannon C."/>
            <person name="Castanera R."/>
            <person name="Culley D."/>
            <person name="Daum C."/>
            <person name="Ezra D."/>
            <person name="Gonzalez J."/>
            <person name="Henrissat B."/>
            <person name="Kuo A."/>
            <person name="Liang C."/>
            <person name="Lipzen A."/>
            <person name="Lutzoni F."/>
            <person name="Magnuson J."/>
            <person name="Mondo S."/>
            <person name="Nolan M."/>
            <person name="Ohm R."/>
            <person name="Pangilinan J."/>
            <person name="Park H.-J."/>
            <person name="Ramirez L."/>
            <person name="Alfaro M."/>
            <person name="Sun H."/>
            <person name="Tritt A."/>
            <person name="Yoshinaga Y."/>
            <person name="Zwiers L.-H."/>
            <person name="Turgeon B."/>
            <person name="Goodwin S."/>
            <person name="Spatafora J."/>
            <person name="Crous P."/>
            <person name="Grigoriev I."/>
        </authorList>
    </citation>
    <scope>NUCLEOTIDE SEQUENCE</scope>
    <source>
        <strain evidence="1">CBS 116005</strain>
    </source>
</reference>
<dbReference type="EMBL" id="ML995952">
    <property type="protein sequence ID" value="KAF2763909.1"/>
    <property type="molecule type" value="Genomic_DNA"/>
</dbReference>
<evidence type="ECO:0000313" key="1">
    <source>
        <dbReference type="EMBL" id="KAF2763909.1"/>
    </source>
</evidence>
<keyword evidence="2" id="KW-1185">Reference proteome</keyword>
<protein>
    <submittedName>
        <fullName evidence="1">Uncharacterized protein</fullName>
    </submittedName>
</protein>
<proteinExistence type="predicted"/>
<gene>
    <name evidence="1" type="ORF">EJ03DRAFT_48616</name>
</gene>